<dbReference type="Pfam" id="PF01042">
    <property type="entry name" value="Ribonuc_L-PSP"/>
    <property type="match status" value="1"/>
</dbReference>
<evidence type="ECO:0000313" key="4">
    <source>
        <dbReference type="Proteomes" id="UP000010305"/>
    </source>
</evidence>
<sequence>MINSKILSIFVFTISITSILIFSQEPIKMTKEIISTENAPQAIGPYSQAVKAGNLMFISGQIPLDPNTGDLVSESVEDQAKQVLNNVKSICEAAGHSLDDIVKISIFLTDLSNFAVVNDVMKEYFSEPYPARATVEVSGLPLGVNVEIEAIVLING</sequence>
<proteinExistence type="inferred from homology"/>
<dbReference type="InterPro" id="IPR006175">
    <property type="entry name" value="YjgF/YER057c/UK114"/>
</dbReference>
<dbReference type="GO" id="GO:0005829">
    <property type="term" value="C:cytosol"/>
    <property type="evidence" value="ECO:0007669"/>
    <property type="project" value="TreeGrafter"/>
</dbReference>
<dbReference type="STRING" id="1123866.NT01SARS_0997"/>
<accession>J5KAT7</accession>
<dbReference type="InterPro" id="IPR035959">
    <property type="entry name" value="RutC-like_sf"/>
</dbReference>
<dbReference type="NCBIfam" id="TIGR00004">
    <property type="entry name" value="Rid family detoxifying hydrolase"/>
    <property type="match status" value="1"/>
</dbReference>
<organism evidence="3 4">
    <name type="scientific">SAR86 cluster bacterium SAR86A</name>
    <dbReference type="NCBI Taxonomy" id="1123866"/>
    <lineage>
        <taxon>Bacteria</taxon>
        <taxon>Pseudomonadati</taxon>
        <taxon>Pseudomonadota</taxon>
        <taxon>Gammaproteobacteria</taxon>
        <taxon>SAR86 cluster</taxon>
    </lineage>
</organism>
<feature type="transmembrane region" description="Helical" evidence="2">
    <location>
        <begin position="6"/>
        <end position="23"/>
    </location>
</feature>
<comment type="similarity">
    <text evidence="1">Belongs to the RutC family.</text>
</comment>
<dbReference type="EMBL" id="JH611157">
    <property type="protein sequence ID" value="EJP71191.1"/>
    <property type="molecule type" value="Genomic_DNA"/>
</dbReference>
<dbReference type="PANTHER" id="PTHR11803:SF39">
    <property type="entry name" value="2-IMINOBUTANOATE_2-IMINOPROPANOATE DEAMINASE"/>
    <property type="match status" value="1"/>
</dbReference>
<evidence type="ECO:0000256" key="1">
    <source>
        <dbReference type="ARBA" id="ARBA00010552"/>
    </source>
</evidence>
<dbReference type="InterPro" id="IPR019897">
    <property type="entry name" value="RidA_CS"/>
</dbReference>
<reference evidence="3 4" key="1">
    <citation type="journal article" date="2012" name="ISME J.">
        <title>Genomic insights to SAR86, an abundant and uncultivated marine bacterial lineage.</title>
        <authorList>
            <person name="Dupont C.L."/>
            <person name="Rusch D.B."/>
            <person name="Yooseph S."/>
            <person name="Lombardo M.J."/>
            <person name="Richter R.A."/>
            <person name="Valas R."/>
            <person name="Novotny M."/>
            <person name="Yee-Greenbaum J."/>
            <person name="Selengut J.D."/>
            <person name="Haft D.H."/>
            <person name="Halpern A.L."/>
            <person name="Lasken R.S."/>
            <person name="Nealson K."/>
            <person name="Friedman R."/>
            <person name="Venter J.C."/>
        </authorList>
    </citation>
    <scope>NUCLEOTIDE SEQUENCE [LARGE SCALE GENOMIC DNA]</scope>
</reference>
<gene>
    <name evidence="3" type="ORF">NT01SARS_0997</name>
</gene>
<name>J5KAT7_9GAMM</name>
<dbReference type="SUPFAM" id="SSF55298">
    <property type="entry name" value="YjgF-like"/>
    <property type="match status" value="1"/>
</dbReference>
<dbReference type="CDD" id="cd00448">
    <property type="entry name" value="YjgF_YER057c_UK114_family"/>
    <property type="match status" value="1"/>
</dbReference>
<dbReference type="GO" id="GO:0019239">
    <property type="term" value="F:deaminase activity"/>
    <property type="evidence" value="ECO:0007669"/>
    <property type="project" value="TreeGrafter"/>
</dbReference>
<dbReference type="InterPro" id="IPR006056">
    <property type="entry name" value="RidA"/>
</dbReference>
<evidence type="ECO:0000313" key="3">
    <source>
        <dbReference type="EMBL" id="EJP71191.1"/>
    </source>
</evidence>
<dbReference type="PROSITE" id="PS01094">
    <property type="entry name" value="UPF0076"/>
    <property type="match status" value="1"/>
</dbReference>
<keyword evidence="2" id="KW-0812">Transmembrane</keyword>
<dbReference type="Proteomes" id="UP000010305">
    <property type="component" value="Unassembled WGS sequence"/>
</dbReference>
<evidence type="ECO:0000256" key="2">
    <source>
        <dbReference type="SAM" id="Phobius"/>
    </source>
</evidence>
<keyword evidence="2" id="KW-0472">Membrane</keyword>
<dbReference type="HOGENOM" id="CLU_100715_7_1_6"/>
<dbReference type="AlphaFoldDB" id="J5KAT7"/>
<keyword evidence="2" id="KW-1133">Transmembrane helix</keyword>
<dbReference type="Gene3D" id="3.30.1330.40">
    <property type="entry name" value="RutC-like"/>
    <property type="match status" value="1"/>
</dbReference>
<protein>
    <submittedName>
        <fullName evidence="3">Putative endoribonuclease L-PSP</fullName>
    </submittedName>
</protein>
<dbReference type="FunFam" id="3.30.1330.40:FF:000001">
    <property type="entry name" value="L-PSP family endoribonuclease"/>
    <property type="match status" value="1"/>
</dbReference>
<dbReference type="PANTHER" id="PTHR11803">
    <property type="entry name" value="2-IMINOBUTANOATE/2-IMINOPROPANOATE DEAMINASE RIDA"/>
    <property type="match status" value="1"/>
</dbReference>